<organism evidence="1 2">
    <name type="scientific">Asterophora parasitica</name>
    <dbReference type="NCBI Taxonomy" id="117018"/>
    <lineage>
        <taxon>Eukaryota</taxon>
        <taxon>Fungi</taxon>
        <taxon>Dikarya</taxon>
        <taxon>Basidiomycota</taxon>
        <taxon>Agaricomycotina</taxon>
        <taxon>Agaricomycetes</taxon>
        <taxon>Agaricomycetidae</taxon>
        <taxon>Agaricales</taxon>
        <taxon>Tricholomatineae</taxon>
        <taxon>Lyophyllaceae</taxon>
        <taxon>Asterophora</taxon>
    </lineage>
</organism>
<keyword evidence="2" id="KW-1185">Reference proteome</keyword>
<evidence type="ECO:0000313" key="1">
    <source>
        <dbReference type="EMBL" id="KAG5647207.1"/>
    </source>
</evidence>
<protein>
    <recommendedName>
        <fullName evidence="3">F-box domain-containing protein</fullName>
    </recommendedName>
</protein>
<gene>
    <name evidence="1" type="ORF">DXG03_001166</name>
</gene>
<evidence type="ECO:0008006" key="3">
    <source>
        <dbReference type="Google" id="ProtNLM"/>
    </source>
</evidence>
<name>A0A9P7GAU4_9AGAR</name>
<dbReference type="OrthoDB" id="2269034at2759"/>
<comment type="caution">
    <text evidence="1">The sequence shown here is derived from an EMBL/GenBank/DDBJ whole genome shotgun (WGS) entry which is preliminary data.</text>
</comment>
<dbReference type="AlphaFoldDB" id="A0A9P7GAU4"/>
<dbReference type="Gene3D" id="3.80.10.10">
    <property type="entry name" value="Ribonuclease Inhibitor"/>
    <property type="match status" value="1"/>
</dbReference>
<dbReference type="InterPro" id="IPR032675">
    <property type="entry name" value="LRR_dom_sf"/>
</dbReference>
<reference evidence="1" key="1">
    <citation type="submission" date="2020-07" db="EMBL/GenBank/DDBJ databases">
        <authorList>
            <person name="Nieuwenhuis M."/>
            <person name="Van De Peppel L.J.J."/>
        </authorList>
    </citation>
    <scope>NUCLEOTIDE SEQUENCE</scope>
    <source>
        <strain evidence="1">AP01</strain>
        <tissue evidence="1">Mycelium</tissue>
    </source>
</reference>
<dbReference type="EMBL" id="JABCKV010000012">
    <property type="protein sequence ID" value="KAG5647207.1"/>
    <property type="molecule type" value="Genomic_DNA"/>
</dbReference>
<sequence>MYRHLIAPSFGLLPDELIRAIFLFCLPSPGDRRPSKHTAPLLLCDVCRAWRSIALNTFQLWDDLLLDSESQHKTVHADTIMKFTGALSLWLRYCNQHPFHLTLDCSRVPNVTSQFMNRVWGIVDTSNTKLCSLEIKVREAEHINALITSTHVWDSLEAVSFGISYHAEEQNMQLLNLTSAQQLRKLRLRAYELKNPPELRVPWVRLTHLALETGLSLLSWHRLIRATPLLSRCHVYLLGFDPPDDAAVDHAHDIAALASLIPRTVELQHLRELVMAFGGPFSSAIFYDVSCPMLQTLRIANLHVGCGFSTDDISLQFYERIPSLNSLTLRHADMSADQLLRVLRHATLINELHIDCGGDHDNLLEALTISGNYDSAEVLLPYLSFFQISAVSYPRGDISPTFSAHVFAQAIQSRWCYARFKDQSFEAGLFIDECLTRDGKLIEVQASQTLSRCKSEGLDLRTGTIPRNAAVDPRGDYPWGFDYSEWLKWTKVEAAR</sequence>
<reference evidence="1" key="2">
    <citation type="submission" date="2021-10" db="EMBL/GenBank/DDBJ databases">
        <title>Phylogenomics reveals ancestral predisposition of the termite-cultivated fungus Termitomyces towards a domesticated lifestyle.</title>
        <authorList>
            <person name="Auxier B."/>
            <person name="Grum-Grzhimaylo A."/>
            <person name="Cardenas M.E."/>
            <person name="Lodge J.D."/>
            <person name="Laessoe T."/>
            <person name="Pedersen O."/>
            <person name="Smith M.E."/>
            <person name="Kuyper T.W."/>
            <person name="Franco-Molano E.A."/>
            <person name="Baroni T.J."/>
            <person name="Aanen D.K."/>
        </authorList>
    </citation>
    <scope>NUCLEOTIDE SEQUENCE</scope>
    <source>
        <strain evidence="1">AP01</strain>
        <tissue evidence="1">Mycelium</tissue>
    </source>
</reference>
<dbReference type="Proteomes" id="UP000775547">
    <property type="component" value="Unassembled WGS sequence"/>
</dbReference>
<evidence type="ECO:0000313" key="2">
    <source>
        <dbReference type="Proteomes" id="UP000775547"/>
    </source>
</evidence>
<proteinExistence type="predicted"/>
<accession>A0A9P7GAU4</accession>